<evidence type="ECO:0000313" key="8">
    <source>
        <dbReference type="EMBL" id="PVD32024.1"/>
    </source>
</evidence>
<dbReference type="InterPro" id="IPR007648">
    <property type="entry name" value="ATPase_inhibitor_mt"/>
</dbReference>
<keyword evidence="4 7" id="KW-0175">Coiled coil</keyword>
<dbReference type="AlphaFoldDB" id="A0A2T7PF50"/>
<evidence type="ECO:0000256" key="1">
    <source>
        <dbReference type="ARBA" id="ARBA00004173"/>
    </source>
</evidence>
<dbReference type="PANTHER" id="PTHR48417">
    <property type="entry name" value="ATP SYNTHASE F1 SUBUNIT EPSILON"/>
    <property type="match status" value="1"/>
</dbReference>
<gene>
    <name evidence="8" type="ORF">C0Q70_07450</name>
</gene>
<evidence type="ECO:0000256" key="7">
    <source>
        <dbReference type="SAM" id="Coils"/>
    </source>
</evidence>
<dbReference type="FunFam" id="1.20.5.500:FF:000007">
    <property type="entry name" value="ATPase inhibitor, putative"/>
    <property type="match status" value="1"/>
</dbReference>
<dbReference type="OrthoDB" id="10045676at2759"/>
<keyword evidence="3" id="KW-0809">Transit peptide</keyword>
<evidence type="ECO:0000256" key="5">
    <source>
        <dbReference type="ARBA" id="ARBA00023128"/>
    </source>
</evidence>
<keyword evidence="5" id="KW-0496">Mitochondrion</keyword>
<dbReference type="Proteomes" id="UP000245119">
    <property type="component" value="Linkage Group LG4"/>
</dbReference>
<reference evidence="8 9" key="1">
    <citation type="submission" date="2018-04" db="EMBL/GenBank/DDBJ databases">
        <title>The genome of golden apple snail Pomacea canaliculata provides insight into stress tolerance and invasive adaptation.</title>
        <authorList>
            <person name="Liu C."/>
            <person name="Liu B."/>
            <person name="Ren Y."/>
            <person name="Zhang Y."/>
            <person name="Wang H."/>
            <person name="Li S."/>
            <person name="Jiang F."/>
            <person name="Yin L."/>
            <person name="Zhang G."/>
            <person name="Qian W."/>
            <person name="Fan W."/>
        </authorList>
    </citation>
    <scope>NUCLEOTIDE SEQUENCE [LARGE SCALE GENOMIC DNA]</scope>
    <source>
        <strain evidence="8">SZHN2017</strain>
        <tissue evidence="8">Muscle</tissue>
    </source>
</reference>
<dbReference type="Pfam" id="PF04568">
    <property type="entry name" value="IATP"/>
    <property type="match status" value="1"/>
</dbReference>
<sequence>MALNCRLPNVLRLVGIRCMSGMGEWGSGAGKGGGTGGSVRDAGGAFGKMEAAHEELYFKKLAALQLQKLREHMTEEIANHEKAIRDHQEAIERHKRKIQVLQRDELETSRKDQ</sequence>
<accession>A0A2T7PF50</accession>
<organism evidence="8 9">
    <name type="scientific">Pomacea canaliculata</name>
    <name type="common">Golden apple snail</name>
    <dbReference type="NCBI Taxonomy" id="400727"/>
    <lineage>
        <taxon>Eukaryota</taxon>
        <taxon>Metazoa</taxon>
        <taxon>Spiralia</taxon>
        <taxon>Lophotrochozoa</taxon>
        <taxon>Mollusca</taxon>
        <taxon>Gastropoda</taxon>
        <taxon>Caenogastropoda</taxon>
        <taxon>Architaenioglossa</taxon>
        <taxon>Ampullarioidea</taxon>
        <taxon>Ampullariidae</taxon>
        <taxon>Pomacea</taxon>
    </lineage>
</organism>
<proteinExistence type="inferred from homology"/>
<evidence type="ECO:0000256" key="2">
    <source>
        <dbReference type="ARBA" id="ARBA00010901"/>
    </source>
</evidence>
<dbReference type="EMBL" id="PZQS01000004">
    <property type="protein sequence ID" value="PVD32024.1"/>
    <property type="molecule type" value="Genomic_DNA"/>
</dbReference>
<comment type="similarity">
    <text evidence="2">Belongs to the ATPase inhibitor family.</text>
</comment>
<dbReference type="Gene3D" id="1.20.5.500">
    <property type="entry name" value="Single helix bin"/>
    <property type="match status" value="2"/>
</dbReference>
<dbReference type="GO" id="GO:0005739">
    <property type="term" value="C:mitochondrion"/>
    <property type="evidence" value="ECO:0007669"/>
    <property type="project" value="UniProtKB-SubCell"/>
</dbReference>
<name>A0A2T7PF50_POMCA</name>
<dbReference type="SUPFAM" id="SSF64602">
    <property type="entry name" value="F1 ATPase inhibitor, IF1, C-terminal domain"/>
    <property type="match status" value="1"/>
</dbReference>
<comment type="subcellular location">
    <subcellularLocation>
        <location evidence="1">Mitochondrion</location>
    </subcellularLocation>
</comment>
<evidence type="ECO:0000256" key="3">
    <source>
        <dbReference type="ARBA" id="ARBA00022946"/>
    </source>
</evidence>
<keyword evidence="9" id="KW-1185">Reference proteome</keyword>
<evidence type="ECO:0000256" key="6">
    <source>
        <dbReference type="ARBA" id="ARBA00030036"/>
    </source>
</evidence>
<protein>
    <recommendedName>
        <fullName evidence="6">ATP synthase F1 subunit epsilon</fullName>
    </recommendedName>
</protein>
<dbReference type="STRING" id="400727.A0A2T7PF50"/>
<evidence type="ECO:0000256" key="4">
    <source>
        <dbReference type="ARBA" id="ARBA00023054"/>
    </source>
</evidence>
<dbReference type="GO" id="GO:0042030">
    <property type="term" value="F:ATPase inhibitor activity"/>
    <property type="evidence" value="ECO:0007669"/>
    <property type="project" value="InterPro"/>
</dbReference>
<dbReference type="PANTHER" id="PTHR48417:SF1">
    <property type="entry name" value="ATP SYNTHASE F1 SUBUNIT EPSILON"/>
    <property type="match status" value="1"/>
</dbReference>
<feature type="coiled-coil region" evidence="7">
    <location>
        <begin position="63"/>
        <end position="104"/>
    </location>
</feature>
<evidence type="ECO:0000313" key="9">
    <source>
        <dbReference type="Proteomes" id="UP000245119"/>
    </source>
</evidence>
<comment type="caution">
    <text evidence="8">The sequence shown here is derived from an EMBL/GenBank/DDBJ whole genome shotgun (WGS) entry which is preliminary data.</text>
</comment>